<gene>
    <name evidence="7" type="ordered locus">Clos_2479</name>
</gene>
<name>A8MJM9_ALKOO</name>
<dbReference type="PRINTS" id="PR00207">
    <property type="entry name" value="FLAGELLIN"/>
</dbReference>
<comment type="similarity">
    <text evidence="1 4">Belongs to the bacterial flagellin family.</text>
</comment>
<dbReference type="InterPro" id="IPR046358">
    <property type="entry name" value="Flagellin_C"/>
</dbReference>
<evidence type="ECO:0000256" key="2">
    <source>
        <dbReference type="ARBA" id="ARBA00020110"/>
    </source>
</evidence>
<dbReference type="GO" id="GO:0009288">
    <property type="term" value="C:bacterial-type flagellum"/>
    <property type="evidence" value="ECO:0007669"/>
    <property type="project" value="UniProtKB-SubCell"/>
</dbReference>
<evidence type="ECO:0000259" key="5">
    <source>
        <dbReference type="Pfam" id="PF00669"/>
    </source>
</evidence>
<proteinExistence type="inferred from homology"/>
<keyword evidence="7" id="KW-0969">Cilium</keyword>
<keyword evidence="3 4" id="KW-0975">Bacterial flagellum</keyword>
<dbReference type="Gene3D" id="6.10.10.10">
    <property type="entry name" value="Flagellar export chaperone, C-terminal domain"/>
    <property type="match status" value="1"/>
</dbReference>
<reference evidence="8" key="1">
    <citation type="submission" date="2007-10" db="EMBL/GenBank/DDBJ databases">
        <title>Complete genome of Alkaliphilus oremlandii OhILAs.</title>
        <authorList>
            <person name="Copeland A."/>
            <person name="Lucas S."/>
            <person name="Lapidus A."/>
            <person name="Barry K."/>
            <person name="Detter J.C."/>
            <person name="Glavina del Rio T."/>
            <person name="Hammon N."/>
            <person name="Israni S."/>
            <person name="Dalin E."/>
            <person name="Tice H."/>
            <person name="Pitluck S."/>
            <person name="Chain P."/>
            <person name="Malfatti S."/>
            <person name="Shin M."/>
            <person name="Vergez L."/>
            <person name="Schmutz J."/>
            <person name="Larimer F."/>
            <person name="Land M."/>
            <person name="Hauser L."/>
            <person name="Kyrpides N."/>
            <person name="Mikhailova N."/>
            <person name="Stolz J.F."/>
            <person name="Dawson A."/>
            <person name="Fisher E."/>
            <person name="Crable B."/>
            <person name="Perera E."/>
            <person name="Lisak J."/>
            <person name="Ranganathan M."/>
            <person name="Basu P."/>
            <person name="Richardson P."/>
        </authorList>
    </citation>
    <scope>NUCLEOTIDE SEQUENCE [LARGE SCALE GENOMIC DNA]</scope>
    <source>
        <strain evidence="8">OhILAs</strain>
    </source>
</reference>
<dbReference type="Pfam" id="PF00669">
    <property type="entry name" value="Flagellin_N"/>
    <property type="match status" value="1"/>
</dbReference>
<dbReference type="Pfam" id="PF00700">
    <property type="entry name" value="Flagellin_C"/>
    <property type="match status" value="1"/>
</dbReference>
<evidence type="ECO:0000313" key="8">
    <source>
        <dbReference type="Proteomes" id="UP000000269"/>
    </source>
</evidence>
<dbReference type="eggNOG" id="COG1344">
    <property type="taxonomic scope" value="Bacteria"/>
</dbReference>
<feature type="domain" description="Flagellin N-terminal" evidence="5">
    <location>
        <begin position="3"/>
        <end position="139"/>
    </location>
</feature>
<dbReference type="PANTHER" id="PTHR42792">
    <property type="entry name" value="FLAGELLIN"/>
    <property type="match status" value="1"/>
</dbReference>
<dbReference type="InterPro" id="IPR042187">
    <property type="entry name" value="Flagellin_C_sub2"/>
</dbReference>
<dbReference type="SUPFAM" id="SSF64518">
    <property type="entry name" value="Phase 1 flagellin"/>
    <property type="match status" value="1"/>
</dbReference>
<dbReference type="RefSeq" id="WP_012160318.1">
    <property type="nucleotide sequence ID" value="NC_009922.1"/>
</dbReference>
<dbReference type="EMBL" id="CP000853">
    <property type="protein sequence ID" value="ABW20011.1"/>
    <property type="molecule type" value="Genomic_DNA"/>
</dbReference>
<dbReference type="HOGENOM" id="CLU_011142_7_1_9"/>
<evidence type="ECO:0000259" key="6">
    <source>
        <dbReference type="Pfam" id="PF00700"/>
    </source>
</evidence>
<sequence length="538" mass="57347">MRINHNIPALNAHRQLNRNSNVSAKVLERLSSGKKINRAADDAAGMAISEKMKAQIRGLSKAAQNTMDGISLIQTAEGAMNEVHSMLQRMRELAVQSANGTVTDQDRKAIQDEVNQLTSEVNRIANGTEFNTRKLLRGNEGPDSNTTVHRMSTGKPAIVNGAITSSVDLTSKDLTIIIDGQERTVRLNNLDSGASIQDRLDALNNAIGDLGEAIITSGSNIEIRTTSIGGNSSIYVDGSAKADFGLAGITAPVYGTAEINAGNAKSTVYFDGLPEAGSSLVIGKDKVEFYDSSKGPYTGSNRPIDIYDSTASAYKDVTDIIQQINDMEFEGIKPGTGDARIDTSVDGPDKGRLIFEAVETGFKGHAIFVEGTPKEFVTNLQVGPNQGQGFRLTVGDIRSFKLGISSSTPDGNTGVKGAAFHESMDVTDGLSASTIEHAINVSTEAYATSAITVFDNAIIKVAEMRGSLGAIQNRLEYTAANLENTGENLTAALSRIEDTDMALEMSEFTKYNILIQAGTSMLAQANQRPQTVLQLLNS</sequence>
<comment type="subcellular location">
    <subcellularLocation>
        <location evidence="4">Secreted</location>
    </subcellularLocation>
    <subcellularLocation>
        <location evidence="4">Bacterial flagellum</location>
    </subcellularLocation>
</comment>
<keyword evidence="7" id="KW-0966">Cell projection</keyword>
<evidence type="ECO:0000256" key="3">
    <source>
        <dbReference type="ARBA" id="ARBA00023143"/>
    </source>
</evidence>
<dbReference type="AlphaFoldDB" id="A8MJM9"/>
<accession>A8MJM9</accession>
<dbReference type="PANTHER" id="PTHR42792:SF2">
    <property type="entry name" value="FLAGELLIN"/>
    <property type="match status" value="1"/>
</dbReference>
<evidence type="ECO:0000313" key="7">
    <source>
        <dbReference type="EMBL" id="ABW20011.1"/>
    </source>
</evidence>
<dbReference type="InterPro" id="IPR001492">
    <property type="entry name" value="Flagellin"/>
</dbReference>
<feature type="domain" description="Flagellin C-terminal" evidence="6">
    <location>
        <begin position="452"/>
        <end position="536"/>
    </location>
</feature>
<keyword evidence="8" id="KW-1185">Reference proteome</keyword>
<dbReference type="GO" id="GO:0005576">
    <property type="term" value="C:extracellular region"/>
    <property type="evidence" value="ECO:0007669"/>
    <property type="project" value="UniProtKB-SubCell"/>
</dbReference>
<evidence type="ECO:0000256" key="1">
    <source>
        <dbReference type="ARBA" id="ARBA00005709"/>
    </source>
</evidence>
<dbReference type="Proteomes" id="UP000000269">
    <property type="component" value="Chromosome"/>
</dbReference>
<dbReference type="InterPro" id="IPR001029">
    <property type="entry name" value="Flagellin_N"/>
</dbReference>
<keyword evidence="4" id="KW-0964">Secreted</keyword>
<comment type="function">
    <text evidence="4">Flagellin is the subunit protein which polymerizes to form the filaments of bacterial flagella.</text>
</comment>
<dbReference type="STRING" id="350688.Clos_2479"/>
<dbReference type="KEGG" id="aoe:Clos_2479"/>
<evidence type="ECO:0000256" key="4">
    <source>
        <dbReference type="RuleBase" id="RU362073"/>
    </source>
</evidence>
<organism evidence="7 8">
    <name type="scientific">Alkaliphilus oremlandii (strain OhILAs)</name>
    <name type="common">Clostridium oremlandii (strain OhILAs)</name>
    <dbReference type="NCBI Taxonomy" id="350688"/>
    <lineage>
        <taxon>Bacteria</taxon>
        <taxon>Bacillati</taxon>
        <taxon>Bacillota</taxon>
        <taxon>Clostridia</taxon>
        <taxon>Peptostreptococcales</taxon>
        <taxon>Natronincolaceae</taxon>
        <taxon>Alkaliphilus</taxon>
    </lineage>
</organism>
<keyword evidence="7" id="KW-0282">Flagellum</keyword>
<dbReference type="Gene3D" id="1.20.1330.10">
    <property type="entry name" value="f41 fragment of flagellin, N-terminal domain"/>
    <property type="match status" value="2"/>
</dbReference>
<dbReference type="GO" id="GO:0005198">
    <property type="term" value="F:structural molecule activity"/>
    <property type="evidence" value="ECO:0007669"/>
    <property type="project" value="UniProtKB-UniRule"/>
</dbReference>
<protein>
    <recommendedName>
        <fullName evidence="2 4">Flagellin</fullName>
    </recommendedName>
</protein>